<organism evidence="2 3">
    <name type="scientific">Aquibacillus rhizosphaerae</name>
    <dbReference type="NCBI Taxonomy" id="3051431"/>
    <lineage>
        <taxon>Bacteria</taxon>
        <taxon>Bacillati</taxon>
        <taxon>Bacillota</taxon>
        <taxon>Bacilli</taxon>
        <taxon>Bacillales</taxon>
        <taxon>Bacillaceae</taxon>
        <taxon>Aquibacillus</taxon>
    </lineage>
</organism>
<evidence type="ECO:0000313" key="3">
    <source>
        <dbReference type="Proteomes" id="UP001235343"/>
    </source>
</evidence>
<evidence type="ECO:0000259" key="1">
    <source>
        <dbReference type="PROSITE" id="PS51480"/>
    </source>
</evidence>
<dbReference type="InterPro" id="IPR036117">
    <property type="entry name" value="DhaL_dom_sf"/>
</dbReference>
<dbReference type="SMART" id="SM01120">
    <property type="entry name" value="Dak2"/>
    <property type="match status" value="1"/>
</dbReference>
<dbReference type="InterPro" id="IPR033470">
    <property type="entry name" value="FakA-like_C"/>
</dbReference>
<dbReference type="InterPro" id="IPR019986">
    <property type="entry name" value="YloV-like"/>
</dbReference>
<evidence type="ECO:0000313" key="2">
    <source>
        <dbReference type="EMBL" id="MDL4840022.1"/>
    </source>
</evidence>
<dbReference type="Pfam" id="PF02734">
    <property type="entry name" value="Dak2"/>
    <property type="match status" value="1"/>
</dbReference>
<dbReference type="PANTHER" id="PTHR33434:SF4">
    <property type="entry name" value="PHOSPHATASE PROTEIN"/>
    <property type="match status" value="1"/>
</dbReference>
<dbReference type="Gene3D" id="1.25.40.340">
    <property type="match status" value="1"/>
</dbReference>
<dbReference type="RefSeq" id="WP_285931020.1">
    <property type="nucleotide sequence ID" value="NZ_JASTZU010000021.1"/>
</dbReference>
<protein>
    <submittedName>
        <fullName evidence="2">DAK2 domain-containing protein</fullName>
    </submittedName>
</protein>
<dbReference type="NCBIfam" id="TIGR03599">
    <property type="entry name" value="YloV"/>
    <property type="match status" value="1"/>
</dbReference>
<dbReference type="PROSITE" id="PS51480">
    <property type="entry name" value="DHAL"/>
    <property type="match status" value="1"/>
</dbReference>
<name>A0ABT7L4B6_9BACI</name>
<gene>
    <name evidence="2" type="ORF">QQS35_06075</name>
</gene>
<dbReference type="InterPro" id="IPR004007">
    <property type="entry name" value="DhaL_dom"/>
</dbReference>
<accession>A0ABT7L4B6</accession>
<dbReference type="SMART" id="SM01121">
    <property type="entry name" value="Dak1_2"/>
    <property type="match status" value="1"/>
</dbReference>
<keyword evidence="3" id="KW-1185">Reference proteome</keyword>
<dbReference type="SUPFAM" id="SSF101473">
    <property type="entry name" value="DhaL-like"/>
    <property type="match status" value="1"/>
</dbReference>
<dbReference type="Pfam" id="PF21645">
    <property type="entry name" value="FakA-like_M"/>
    <property type="match status" value="1"/>
</dbReference>
<dbReference type="PANTHER" id="PTHR33434">
    <property type="entry name" value="DEGV DOMAIN-CONTAINING PROTEIN DR_1986-RELATED"/>
    <property type="match status" value="1"/>
</dbReference>
<dbReference type="EMBL" id="JASTZU010000021">
    <property type="protein sequence ID" value="MDL4840022.1"/>
    <property type="molecule type" value="Genomic_DNA"/>
</dbReference>
<sequence length="555" mass="60564">MKVRTLDGNTFAQMVLSGANHLTNNAKMIDALNVFPVPDGDTGTNMNLSMTSGANEVKSVNADQVTDVAQALAKGLLMGARGNSGVILSQLFRGFAKGIEGKKSLTPKDFAKGLDVGVKTAYKAVIKPVEGTILTVAKDTANKSIEIAESTDDMIVFMEGVLKASRTSLKRTPDLLPVLKEVGVVDSGGQGLVTIYEGFLASLKGEELPTTSESSIDIHDMVNAEHHKLAQDFMNTEDIEFGYCTEIMVKFEDDKLKDNPYNEEEFRSELSEIGDSLLVVSDDEIIKVHVHVEEPGQVLNLGQRFGSFLNIKVENMREQHTSIVGDKPKTSKKTKEKSEFGIVSVAMGEGLKELLESLGATVVIQGGQTMNPSTKDITDAINEANAKNIIVLPNNKNIIMAAEQAAELAEENVVVVPTKTIPQGMSALLAFHPEAELDENKQNMIEASKQVKTGQITYAVRDTQIDGMTIENGNFMGLADGKIKVNDKDKLTVIKQLLSEMIEEDDEIITILQGEDGSEQEVKEIESYINDTFEELELEVHKGNQPIYSYIFSIE</sequence>
<reference evidence="2 3" key="1">
    <citation type="submission" date="2023-06" db="EMBL/GenBank/DDBJ databases">
        <title>Aquibacillus rhizosphaerae LR5S19.</title>
        <authorList>
            <person name="Sun J.-Q."/>
        </authorList>
    </citation>
    <scope>NUCLEOTIDE SEQUENCE [LARGE SCALE GENOMIC DNA]</scope>
    <source>
        <strain evidence="2 3">LR5S19</strain>
    </source>
</reference>
<dbReference type="Pfam" id="PF13684">
    <property type="entry name" value="FakA-like_C"/>
    <property type="match status" value="1"/>
</dbReference>
<proteinExistence type="predicted"/>
<feature type="domain" description="DhaL" evidence="1">
    <location>
        <begin position="9"/>
        <end position="201"/>
    </location>
</feature>
<dbReference type="Proteomes" id="UP001235343">
    <property type="component" value="Unassembled WGS sequence"/>
</dbReference>
<comment type="caution">
    <text evidence="2">The sequence shown here is derived from an EMBL/GenBank/DDBJ whole genome shotgun (WGS) entry which is preliminary data.</text>
</comment>
<dbReference type="InterPro" id="IPR048394">
    <property type="entry name" value="FakA-like_M"/>
</dbReference>
<dbReference type="InterPro" id="IPR050270">
    <property type="entry name" value="DegV_domain_contain"/>
</dbReference>